<organism evidence="1 2">
    <name type="scientific">Halobacillus salinarum</name>
    <dbReference type="NCBI Taxonomy" id="2932257"/>
    <lineage>
        <taxon>Bacteria</taxon>
        <taxon>Bacillati</taxon>
        <taxon>Bacillota</taxon>
        <taxon>Bacilli</taxon>
        <taxon>Bacillales</taxon>
        <taxon>Bacillaceae</taxon>
        <taxon>Halobacillus</taxon>
    </lineage>
</organism>
<reference evidence="1 2" key="1">
    <citation type="submission" date="2022-04" db="EMBL/GenBank/DDBJ databases">
        <title>Halobacillus sp. isolated from saltern.</title>
        <authorList>
            <person name="Won M."/>
            <person name="Lee C.-M."/>
            <person name="Woen H.-Y."/>
            <person name="Kwon S.-W."/>
        </authorList>
    </citation>
    <scope>NUCLEOTIDE SEQUENCE [LARGE SCALE GENOMIC DNA]</scope>
    <source>
        <strain evidence="1 2">SSBR10-3</strain>
    </source>
</reference>
<proteinExistence type="predicted"/>
<accession>A0ABY4EK94</accession>
<protein>
    <submittedName>
        <fullName evidence="1">DUF6241 domain-containing protein</fullName>
    </submittedName>
</protein>
<dbReference type="EMBL" id="CP095073">
    <property type="protein sequence ID" value="UOQ44503.1"/>
    <property type="molecule type" value="Genomic_DNA"/>
</dbReference>
<keyword evidence="2" id="KW-1185">Reference proteome</keyword>
<evidence type="ECO:0000313" key="1">
    <source>
        <dbReference type="EMBL" id="UOQ44503.1"/>
    </source>
</evidence>
<dbReference type="Pfam" id="PF19754">
    <property type="entry name" value="DUF6241"/>
    <property type="match status" value="1"/>
</dbReference>
<name>A0ABY4EK94_9BACI</name>
<evidence type="ECO:0000313" key="2">
    <source>
        <dbReference type="Proteomes" id="UP000831787"/>
    </source>
</evidence>
<dbReference type="InterPro" id="IPR046208">
    <property type="entry name" value="DUF6241"/>
</dbReference>
<sequence>MKKNWPIFLASLLLLLGGIWAGYEYWLAENAGRTVSGKQLNQNEKSTGGLISDQQLAVYESQGLNPFGESTAKQKMTDAKYQEYIHGMAHQKVQAKEKWGFYQIHPKRIEWLLAGLDEVDLSHEDVYRRILTKWKHGDFSTADKDHNAIWKLQGGTIGKATDVFTLKEEKEYMNKISE</sequence>
<dbReference type="RefSeq" id="WP_244710515.1">
    <property type="nucleotide sequence ID" value="NZ_CP095073.1"/>
</dbReference>
<gene>
    <name evidence="1" type="ORF">MUN89_00455</name>
</gene>
<dbReference type="Proteomes" id="UP000831787">
    <property type="component" value="Chromosome"/>
</dbReference>